<evidence type="ECO:0000313" key="2">
    <source>
        <dbReference type="EMBL" id="MPC87809.1"/>
    </source>
</evidence>
<protein>
    <submittedName>
        <fullName evidence="2">Uncharacterized protein</fullName>
    </submittedName>
</protein>
<sequence>MLCRSRRLEERKRDLSKTKADADSERQRDRHSPGDSHLAERSSLLPSSGLVGQYWQLGGGTPSECYHQSDFN</sequence>
<organism evidence="2 3">
    <name type="scientific">Portunus trituberculatus</name>
    <name type="common">Swimming crab</name>
    <name type="synonym">Neptunus trituberculatus</name>
    <dbReference type="NCBI Taxonomy" id="210409"/>
    <lineage>
        <taxon>Eukaryota</taxon>
        <taxon>Metazoa</taxon>
        <taxon>Ecdysozoa</taxon>
        <taxon>Arthropoda</taxon>
        <taxon>Crustacea</taxon>
        <taxon>Multicrustacea</taxon>
        <taxon>Malacostraca</taxon>
        <taxon>Eumalacostraca</taxon>
        <taxon>Eucarida</taxon>
        <taxon>Decapoda</taxon>
        <taxon>Pleocyemata</taxon>
        <taxon>Brachyura</taxon>
        <taxon>Eubrachyura</taxon>
        <taxon>Portunoidea</taxon>
        <taxon>Portunidae</taxon>
        <taxon>Portuninae</taxon>
        <taxon>Portunus</taxon>
    </lineage>
</organism>
<reference evidence="2 3" key="1">
    <citation type="submission" date="2019-05" db="EMBL/GenBank/DDBJ databases">
        <title>Another draft genome of Portunus trituberculatus and its Hox gene families provides insights of decapod evolution.</title>
        <authorList>
            <person name="Jeong J.-H."/>
            <person name="Song I."/>
            <person name="Kim S."/>
            <person name="Choi T."/>
            <person name="Kim D."/>
            <person name="Ryu S."/>
            <person name="Kim W."/>
        </authorList>
    </citation>
    <scope>NUCLEOTIDE SEQUENCE [LARGE SCALE GENOMIC DNA]</scope>
    <source>
        <tissue evidence="2">Muscle</tissue>
    </source>
</reference>
<evidence type="ECO:0000256" key="1">
    <source>
        <dbReference type="SAM" id="MobiDB-lite"/>
    </source>
</evidence>
<feature type="region of interest" description="Disordered" evidence="1">
    <location>
        <begin position="1"/>
        <end position="45"/>
    </location>
</feature>
<dbReference type="EMBL" id="VSRR010075667">
    <property type="protein sequence ID" value="MPC87809.1"/>
    <property type="molecule type" value="Genomic_DNA"/>
</dbReference>
<name>A0A5B7IZS8_PORTR</name>
<gene>
    <name evidence="2" type="ORF">E2C01_082685</name>
</gene>
<dbReference type="Proteomes" id="UP000324222">
    <property type="component" value="Unassembled WGS sequence"/>
</dbReference>
<keyword evidence="3" id="KW-1185">Reference proteome</keyword>
<evidence type="ECO:0000313" key="3">
    <source>
        <dbReference type="Proteomes" id="UP000324222"/>
    </source>
</evidence>
<dbReference type="AlphaFoldDB" id="A0A5B7IZS8"/>
<proteinExistence type="predicted"/>
<accession>A0A5B7IZS8</accession>
<comment type="caution">
    <text evidence="2">The sequence shown here is derived from an EMBL/GenBank/DDBJ whole genome shotgun (WGS) entry which is preliminary data.</text>
</comment>
<feature type="compositionally biased region" description="Basic and acidic residues" evidence="1">
    <location>
        <begin position="1"/>
        <end position="40"/>
    </location>
</feature>